<keyword evidence="4 6" id="KW-1133">Transmembrane helix</keyword>
<dbReference type="InterPro" id="IPR003838">
    <property type="entry name" value="ABC3_permease_C"/>
</dbReference>
<feature type="transmembrane region" description="Helical" evidence="6">
    <location>
        <begin position="731"/>
        <end position="750"/>
    </location>
</feature>
<evidence type="ECO:0000256" key="1">
    <source>
        <dbReference type="ARBA" id="ARBA00004651"/>
    </source>
</evidence>
<feature type="transmembrane region" description="Helical" evidence="6">
    <location>
        <begin position="422"/>
        <end position="445"/>
    </location>
</feature>
<feature type="transmembrane region" description="Helical" evidence="6">
    <location>
        <begin position="280"/>
        <end position="300"/>
    </location>
</feature>
<accession>A0A3M9MMM6</accession>
<comment type="subcellular location">
    <subcellularLocation>
        <location evidence="1">Cell membrane</location>
        <topology evidence="1">Multi-pass membrane protein</topology>
    </subcellularLocation>
</comment>
<evidence type="ECO:0000313" key="9">
    <source>
        <dbReference type="EMBL" id="RNI26455.1"/>
    </source>
</evidence>
<evidence type="ECO:0000313" key="10">
    <source>
        <dbReference type="Proteomes" id="UP000272117"/>
    </source>
</evidence>
<reference evidence="9 10" key="1">
    <citation type="submission" date="2018-11" db="EMBL/GenBank/DDBJ databases">
        <title>Rufibacter latericius sp. nov., isolated from water in Baiyang Lake.</title>
        <authorList>
            <person name="Yang Y."/>
        </authorList>
    </citation>
    <scope>NUCLEOTIDE SEQUENCE [LARGE SCALE GENOMIC DNA]</scope>
    <source>
        <strain evidence="9 10">R-22-1c-1</strain>
    </source>
</reference>
<evidence type="ECO:0000256" key="2">
    <source>
        <dbReference type="ARBA" id="ARBA00022475"/>
    </source>
</evidence>
<gene>
    <name evidence="9" type="ORF">EFB08_11580</name>
</gene>
<protein>
    <submittedName>
        <fullName evidence="9">FtsX-like permease family protein</fullName>
    </submittedName>
</protein>
<dbReference type="InterPro" id="IPR050250">
    <property type="entry name" value="Macrolide_Exporter_MacB"/>
</dbReference>
<sequence>MFKNYLLVAYRTLVRHKGFSFINIVGLALGLTACLLIGLFVYDELQYDKFIPEGERVYRVYYKSTGSNVATTPPMFATTLQQEFPEVEKTLRILNILQSKFLFEAGDQKLYETGGIMAEPTFFDFFPLAFQYGSANGALKDPGSIVISREMARKFFREANPVGKVLQMSKESYQVKGVFENNPKFHLPINYVLPLAAAQIPEDQMHSWTWYGINNYVKLVKGADAKALETKFQKFVAQKAPPILNEAGSPYLPFFQSLHQIHLHAADFEYDMAQKGNITYVNTLSIIGVFILIIACFNFVNLATAKSLQRAKEVGVRKTIGASRGQLILLFLGETILLTFISIIFASALTSLFLPSLNVFTGKSISFNIFQDPSLLVLLFAMTLAVGVLAGFYPALFLSAFKPVKVLKGAIVSHGSGNRTPWLRHGLLVVQFSLSVLLIISAVVVNTQVNFLHNKELGFNKEQIMFFSLRGDKMKENYETFKNELLRLPGVSGVSVGYGFPGDSFGNGPMKVQDGGETREGYATQMMVDYDYLKVLGLDLAAGRNFSRNNPTDQDKAFLINETAAREYGLGTPEQALGKTLLWNTWANPDSVKEGKVIGVVKDFHFKSLYEKVEPAVLQIYPNAYGKVAVKLKSAGMAQSIQDVKAVWDRFSPDYPIEFVFMDESFAHMYQAEDKLKSLLTIFTSVAIFIACLGLFGLAAYAAERRKKEIGIRKILGADVMAIVALLNKEFMKLIAVAAIVAFPLAWYAMQRWLQDFAYRIEIPVWAFLAAGTVAAAIAFVTVSFHAIKAATTNPVRNIRVE</sequence>
<feature type="domain" description="ABC3 transporter permease C-terminal" evidence="7">
    <location>
        <begin position="682"/>
        <end position="795"/>
    </location>
</feature>
<evidence type="ECO:0000256" key="6">
    <source>
        <dbReference type="SAM" id="Phobius"/>
    </source>
</evidence>
<dbReference type="GO" id="GO:0022857">
    <property type="term" value="F:transmembrane transporter activity"/>
    <property type="evidence" value="ECO:0007669"/>
    <property type="project" value="TreeGrafter"/>
</dbReference>
<evidence type="ECO:0000256" key="5">
    <source>
        <dbReference type="ARBA" id="ARBA00023136"/>
    </source>
</evidence>
<evidence type="ECO:0000259" key="7">
    <source>
        <dbReference type="Pfam" id="PF02687"/>
    </source>
</evidence>
<dbReference type="PANTHER" id="PTHR30572">
    <property type="entry name" value="MEMBRANE COMPONENT OF TRANSPORTER-RELATED"/>
    <property type="match status" value="1"/>
</dbReference>
<feature type="domain" description="MacB-like periplasmic core" evidence="8">
    <location>
        <begin position="487"/>
        <end position="604"/>
    </location>
</feature>
<dbReference type="Pfam" id="PF02687">
    <property type="entry name" value="FtsX"/>
    <property type="match status" value="2"/>
</dbReference>
<feature type="transmembrane region" description="Helical" evidence="6">
    <location>
        <begin position="679"/>
        <end position="703"/>
    </location>
</feature>
<dbReference type="AlphaFoldDB" id="A0A3M9MMM6"/>
<dbReference type="GO" id="GO:0005886">
    <property type="term" value="C:plasma membrane"/>
    <property type="evidence" value="ECO:0007669"/>
    <property type="project" value="UniProtKB-SubCell"/>
</dbReference>
<feature type="transmembrane region" description="Helical" evidence="6">
    <location>
        <begin position="765"/>
        <end position="788"/>
    </location>
</feature>
<dbReference type="InterPro" id="IPR025857">
    <property type="entry name" value="MacB_PCD"/>
</dbReference>
<feature type="transmembrane region" description="Helical" evidence="6">
    <location>
        <begin position="21"/>
        <end position="42"/>
    </location>
</feature>
<dbReference type="PANTHER" id="PTHR30572:SF18">
    <property type="entry name" value="ABC-TYPE MACROLIDE FAMILY EXPORT SYSTEM PERMEASE COMPONENT 2"/>
    <property type="match status" value="1"/>
</dbReference>
<dbReference type="Pfam" id="PF12704">
    <property type="entry name" value="MacB_PCD"/>
    <property type="match status" value="2"/>
</dbReference>
<proteinExistence type="predicted"/>
<dbReference type="EMBL" id="RJJD01000007">
    <property type="protein sequence ID" value="RNI26455.1"/>
    <property type="molecule type" value="Genomic_DNA"/>
</dbReference>
<keyword evidence="5 6" id="KW-0472">Membrane</keyword>
<evidence type="ECO:0000256" key="4">
    <source>
        <dbReference type="ARBA" id="ARBA00022989"/>
    </source>
</evidence>
<dbReference type="Proteomes" id="UP000272117">
    <property type="component" value="Unassembled WGS sequence"/>
</dbReference>
<keyword evidence="2" id="KW-1003">Cell membrane</keyword>
<keyword evidence="3 6" id="KW-0812">Transmembrane</keyword>
<feature type="domain" description="ABC3 transporter permease C-terminal" evidence="7">
    <location>
        <begin position="286"/>
        <end position="400"/>
    </location>
</feature>
<feature type="domain" description="MacB-like periplasmic core" evidence="8">
    <location>
        <begin position="20"/>
        <end position="233"/>
    </location>
</feature>
<dbReference type="RefSeq" id="WP_123127135.1">
    <property type="nucleotide sequence ID" value="NZ_RJJD01000007.1"/>
</dbReference>
<feature type="transmembrane region" description="Helical" evidence="6">
    <location>
        <begin position="327"/>
        <end position="354"/>
    </location>
</feature>
<dbReference type="OrthoDB" id="5933722at2"/>
<keyword evidence="10" id="KW-1185">Reference proteome</keyword>
<dbReference type="PROSITE" id="PS51257">
    <property type="entry name" value="PROKAR_LIPOPROTEIN"/>
    <property type="match status" value="1"/>
</dbReference>
<feature type="transmembrane region" description="Helical" evidence="6">
    <location>
        <begin position="374"/>
        <end position="401"/>
    </location>
</feature>
<evidence type="ECO:0000256" key="3">
    <source>
        <dbReference type="ARBA" id="ARBA00022692"/>
    </source>
</evidence>
<evidence type="ECO:0000259" key="8">
    <source>
        <dbReference type="Pfam" id="PF12704"/>
    </source>
</evidence>
<name>A0A3M9MMM6_9BACT</name>
<comment type="caution">
    <text evidence="9">The sequence shown here is derived from an EMBL/GenBank/DDBJ whole genome shotgun (WGS) entry which is preliminary data.</text>
</comment>
<organism evidence="9 10">
    <name type="scientific">Rufibacter latericius</name>
    <dbReference type="NCBI Taxonomy" id="2487040"/>
    <lineage>
        <taxon>Bacteria</taxon>
        <taxon>Pseudomonadati</taxon>
        <taxon>Bacteroidota</taxon>
        <taxon>Cytophagia</taxon>
        <taxon>Cytophagales</taxon>
        <taxon>Hymenobacteraceae</taxon>
        <taxon>Rufibacter</taxon>
    </lineage>
</organism>